<proteinExistence type="predicted"/>
<sequence length="68" mass="7628">MSPDLIGEKKRNPSGHSDNGKLWFHLIGVEPTKMIATYAFRYREVQLGVQHRLAGPAQNRSYASISNS</sequence>
<dbReference type="Proteomes" id="UP000273307">
    <property type="component" value="Unassembled WGS sequence"/>
</dbReference>
<feature type="compositionally biased region" description="Basic and acidic residues" evidence="1">
    <location>
        <begin position="1"/>
        <end position="11"/>
    </location>
</feature>
<evidence type="ECO:0000256" key="1">
    <source>
        <dbReference type="SAM" id="MobiDB-lite"/>
    </source>
</evidence>
<organism evidence="2 3">
    <name type="scientific">Mycobacterium attenuatum</name>
    <dbReference type="NCBI Taxonomy" id="2341086"/>
    <lineage>
        <taxon>Bacteria</taxon>
        <taxon>Bacillati</taxon>
        <taxon>Actinomycetota</taxon>
        <taxon>Actinomycetes</taxon>
        <taxon>Mycobacteriales</taxon>
        <taxon>Mycobacteriaceae</taxon>
        <taxon>Mycobacterium</taxon>
    </lineage>
</organism>
<reference evidence="2 3" key="1">
    <citation type="submission" date="2018-09" db="EMBL/GenBank/DDBJ databases">
        <authorList>
            <person name="Tagini F."/>
        </authorList>
    </citation>
    <scope>NUCLEOTIDE SEQUENCE [LARGE SCALE GENOMIC DNA]</scope>
    <source>
        <strain evidence="2 3">MK136</strain>
    </source>
</reference>
<keyword evidence="3" id="KW-1185">Reference proteome</keyword>
<evidence type="ECO:0000313" key="3">
    <source>
        <dbReference type="Proteomes" id="UP000273307"/>
    </source>
</evidence>
<evidence type="ECO:0000313" key="2">
    <source>
        <dbReference type="EMBL" id="VBA38569.1"/>
    </source>
</evidence>
<dbReference type="AlphaFoldDB" id="A0A498Q0J4"/>
<dbReference type="EMBL" id="UPHP01000058">
    <property type="protein sequence ID" value="VBA38569.1"/>
    <property type="molecule type" value="Genomic_DNA"/>
</dbReference>
<accession>A0A498Q0J4</accession>
<protein>
    <submittedName>
        <fullName evidence="2">Uncharacterized protein</fullName>
    </submittedName>
</protein>
<gene>
    <name evidence="2" type="ORF">LAUMK136_02541</name>
</gene>
<name>A0A498Q0J4_9MYCO</name>
<feature type="region of interest" description="Disordered" evidence="1">
    <location>
        <begin position="1"/>
        <end position="21"/>
    </location>
</feature>